<accession>A0A5B7DZA1</accession>
<proteinExistence type="predicted"/>
<keyword evidence="2" id="KW-1185">Reference proteome</keyword>
<protein>
    <submittedName>
        <fullName evidence="1">Uncharacterized protein</fullName>
    </submittedName>
</protein>
<gene>
    <name evidence="1" type="ORF">E2C01_019184</name>
</gene>
<reference evidence="1 2" key="1">
    <citation type="submission" date="2019-05" db="EMBL/GenBank/DDBJ databases">
        <title>Another draft genome of Portunus trituberculatus and its Hox gene families provides insights of decapod evolution.</title>
        <authorList>
            <person name="Jeong J.-H."/>
            <person name="Song I."/>
            <person name="Kim S."/>
            <person name="Choi T."/>
            <person name="Kim D."/>
            <person name="Ryu S."/>
            <person name="Kim W."/>
        </authorList>
    </citation>
    <scope>NUCLEOTIDE SEQUENCE [LARGE SCALE GENOMIC DNA]</scope>
    <source>
        <tissue evidence="1">Muscle</tissue>
    </source>
</reference>
<dbReference type="EMBL" id="VSRR010001549">
    <property type="protein sequence ID" value="MPC26054.1"/>
    <property type="molecule type" value="Genomic_DNA"/>
</dbReference>
<evidence type="ECO:0000313" key="2">
    <source>
        <dbReference type="Proteomes" id="UP000324222"/>
    </source>
</evidence>
<sequence length="73" mass="8252">MGPDPKSRLLSMLVQTTSIATSWSHTNLRKIASTMIRCSWQAEVANEIPQYFISNSLSLSATESRLSSWHERI</sequence>
<dbReference type="AlphaFoldDB" id="A0A5B7DZA1"/>
<comment type="caution">
    <text evidence="1">The sequence shown here is derived from an EMBL/GenBank/DDBJ whole genome shotgun (WGS) entry which is preliminary data.</text>
</comment>
<organism evidence="1 2">
    <name type="scientific">Portunus trituberculatus</name>
    <name type="common">Swimming crab</name>
    <name type="synonym">Neptunus trituberculatus</name>
    <dbReference type="NCBI Taxonomy" id="210409"/>
    <lineage>
        <taxon>Eukaryota</taxon>
        <taxon>Metazoa</taxon>
        <taxon>Ecdysozoa</taxon>
        <taxon>Arthropoda</taxon>
        <taxon>Crustacea</taxon>
        <taxon>Multicrustacea</taxon>
        <taxon>Malacostraca</taxon>
        <taxon>Eumalacostraca</taxon>
        <taxon>Eucarida</taxon>
        <taxon>Decapoda</taxon>
        <taxon>Pleocyemata</taxon>
        <taxon>Brachyura</taxon>
        <taxon>Eubrachyura</taxon>
        <taxon>Portunoidea</taxon>
        <taxon>Portunidae</taxon>
        <taxon>Portuninae</taxon>
        <taxon>Portunus</taxon>
    </lineage>
</organism>
<dbReference type="Proteomes" id="UP000324222">
    <property type="component" value="Unassembled WGS sequence"/>
</dbReference>
<name>A0A5B7DZA1_PORTR</name>
<evidence type="ECO:0000313" key="1">
    <source>
        <dbReference type="EMBL" id="MPC26054.1"/>
    </source>
</evidence>